<keyword evidence="4" id="KW-0808">Transferase</keyword>
<dbReference type="SMART" id="SM00387">
    <property type="entry name" value="HATPase_c"/>
    <property type="match status" value="1"/>
</dbReference>
<dbReference type="InterPro" id="IPR011006">
    <property type="entry name" value="CheY-like_superfamily"/>
</dbReference>
<evidence type="ECO:0000256" key="4">
    <source>
        <dbReference type="ARBA" id="ARBA00022679"/>
    </source>
</evidence>
<dbReference type="AlphaFoldDB" id="A0A9P6VI09"/>
<dbReference type="PROSITE" id="PS50109">
    <property type="entry name" value="HIS_KIN"/>
    <property type="match status" value="1"/>
</dbReference>
<protein>
    <recommendedName>
        <fullName evidence="2">histidine kinase</fullName>
        <ecNumber evidence="2">2.7.13.3</ecNumber>
    </recommendedName>
</protein>
<dbReference type="InterPro" id="IPR005330">
    <property type="entry name" value="MHYT_dom"/>
</dbReference>
<feature type="compositionally biased region" description="Low complexity" evidence="7">
    <location>
        <begin position="257"/>
        <end position="271"/>
    </location>
</feature>
<evidence type="ECO:0000256" key="5">
    <source>
        <dbReference type="ARBA" id="ARBA00022777"/>
    </source>
</evidence>
<dbReference type="OrthoDB" id="60033at2759"/>
<feature type="region of interest" description="Disordered" evidence="7">
    <location>
        <begin position="217"/>
        <end position="271"/>
    </location>
</feature>
<dbReference type="GO" id="GO:0009927">
    <property type="term" value="F:histidine phosphotransfer kinase activity"/>
    <property type="evidence" value="ECO:0007669"/>
    <property type="project" value="TreeGrafter"/>
</dbReference>
<keyword evidence="8" id="KW-1133">Transmembrane helix</keyword>
<organism evidence="11 12">
    <name type="scientific">Hyphodiscus hymeniophilus</name>
    <dbReference type="NCBI Taxonomy" id="353542"/>
    <lineage>
        <taxon>Eukaryota</taxon>
        <taxon>Fungi</taxon>
        <taxon>Dikarya</taxon>
        <taxon>Ascomycota</taxon>
        <taxon>Pezizomycotina</taxon>
        <taxon>Leotiomycetes</taxon>
        <taxon>Helotiales</taxon>
        <taxon>Hyphodiscaceae</taxon>
        <taxon>Hyphodiscus</taxon>
    </lineage>
</organism>
<keyword evidence="3 6" id="KW-0597">Phosphoprotein</keyword>
<feature type="transmembrane region" description="Helical" evidence="8">
    <location>
        <begin position="336"/>
        <end position="359"/>
    </location>
</feature>
<evidence type="ECO:0000313" key="11">
    <source>
        <dbReference type="EMBL" id="KAG0648323.1"/>
    </source>
</evidence>
<evidence type="ECO:0000313" key="12">
    <source>
        <dbReference type="Proteomes" id="UP000785200"/>
    </source>
</evidence>
<evidence type="ECO:0000259" key="10">
    <source>
        <dbReference type="PROSITE" id="PS50110"/>
    </source>
</evidence>
<dbReference type="InterPro" id="IPR036890">
    <property type="entry name" value="HATPase_C_sf"/>
</dbReference>
<name>A0A9P6VI09_9HELO</name>
<evidence type="ECO:0000256" key="8">
    <source>
        <dbReference type="SAM" id="Phobius"/>
    </source>
</evidence>
<accession>A0A9P6VI09</accession>
<dbReference type="Proteomes" id="UP000785200">
    <property type="component" value="Unassembled WGS sequence"/>
</dbReference>
<evidence type="ECO:0000256" key="2">
    <source>
        <dbReference type="ARBA" id="ARBA00012438"/>
    </source>
</evidence>
<dbReference type="Gene3D" id="3.40.50.2300">
    <property type="match status" value="1"/>
</dbReference>
<evidence type="ECO:0000259" key="9">
    <source>
        <dbReference type="PROSITE" id="PS50109"/>
    </source>
</evidence>
<dbReference type="EC" id="2.7.13.3" evidence="2"/>
<dbReference type="InterPro" id="IPR005467">
    <property type="entry name" value="His_kinase_dom"/>
</dbReference>
<dbReference type="PANTHER" id="PTHR43047:SF66">
    <property type="entry name" value="HISKA"/>
    <property type="match status" value="1"/>
</dbReference>
<dbReference type="PANTHER" id="PTHR43047">
    <property type="entry name" value="TWO-COMPONENT HISTIDINE PROTEIN KINASE"/>
    <property type="match status" value="1"/>
</dbReference>
<feature type="transmembrane region" description="Helical" evidence="8">
    <location>
        <begin position="55"/>
        <end position="82"/>
    </location>
</feature>
<dbReference type="EMBL" id="VNKQ01000010">
    <property type="protein sequence ID" value="KAG0648323.1"/>
    <property type="molecule type" value="Genomic_DNA"/>
</dbReference>
<dbReference type="CDD" id="cd00082">
    <property type="entry name" value="HisKA"/>
    <property type="match status" value="1"/>
</dbReference>
<comment type="caution">
    <text evidence="11">The sequence shown here is derived from an EMBL/GenBank/DDBJ whole genome shotgun (WGS) entry which is preliminary data.</text>
</comment>
<dbReference type="SUPFAM" id="SSF55874">
    <property type="entry name" value="ATPase domain of HSP90 chaperone/DNA topoisomerase II/histidine kinase"/>
    <property type="match status" value="1"/>
</dbReference>
<gene>
    <name evidence="11" type="ORF">D0Z07_5194</name>
</gene>
<dbReference type="Gene3D" id="3.30.565.10">
    <property type="entry name" value="Histidine kinase-like ATPase, C-terminal domain"/>
    <property type="match status" value="1"/>
</dbReference>
<sequence length="984" mass="107737">MDAGVIAEIEDGLHQLAPHWNYGMIAASVAISLLGAFTSTQLMCQARISLRLTSVLAWTILASLTFGFCSIWCLHFVAMLAYELDLKIGINIPYTILSAVMAVLFTFAALGSDLLWEAYRREKKGKHGPSRKKQILKLLRVTEREATNDNDTRPLLRQSEEAMEHAPPGLTATLSKFSSQQRTHTENYEDVQFDIESQQTPTAQMAIRNDPTRSLATFTPDEVLSPGDIGQSREPAFHDQAESTEGLTDSSEHSTSRRSSSPFSSSSSSHGLGSIMDIAYRSATPAKNAFIATGEALYTGCTRKNIAKGFFWSLAITSMHYTGLKALSIPEGHIVLNYWLVVLSGIISWCVCVVGCILMSQMESHLSLQCLFSAVAATGVAAMHFTGMRAATFWSRSPPTQSRGYPPVLAVAIVSIAITTCIVANGLLAHAATVSRNKLAEIVWTRRKLWRTIAQKENAEAAAAARSDFIASASHEIRTPLHHLQGYSDLLSKTELTEEGRLLLLAIQRATKTLSLITNNVLDWSKLERDAETSCRPVALDIRTVCESILVLLPNKDDEVEVELMVVVKPDVPRSVFLDETYIHRILMNLLSNALKFTRAGYILLLIDIEGDNLVATVSDTGSGILQSFLPQLFEPFKQAQTRGSQRGTGLGLSIVKQLLHKMGGEITVESKHPEAGEIEPSQSGSTFTISVPVQAGNTNGGAIVQAIRPKIAIFHAGNERAVEGLQTAWNFFGFDAVLVKDFDGLSGTDWTYIWADLPFLTRNSVCLHGLIGQDIPVLVPYDSQITLHQVSHIASASHIVPLPRPLLWHSIAQRITAKQEPHNSEMPKIVRFASTVEIVDSHDTQQTQKATQKNLIILLVEDNPINQKLGKKMLATLGYEVLIADNGQEAIDLLTKGDVHVDAILMDQSMPQKDGVTATREIRELESVGTITRRIPIIALTAVVSSEAQSLFKAAGADGFLPKPLSLIKLEQTLAAYLPSKWK</sequence>
<keyword evidence="5" id="KW-0418">Kinase</keyword>
<evidence type="ECO:0000256" key="7">
    <source>
        <dbReference type="SAM" id="MobiDB-lite"/>
    </source>
</evidence>
<dbReference type="Pfam" id="PF00072">
    <property type="entry name" value="Response_reg"/>
    <property type="match status" value="1"/>
</dbReference>
<dbReference type="InterPro" id="IPR003661">
    <property type="entry name" value="HisK_dim/P_dom"/>
</dbReference>
<comment type="catalytic activity">
    <reaction evidence="1">
        <text>ATP + protein L-histidine = ADP + protein N-phospho-L-histidine.</text>
        <dbReference type="EC" id="2.7.13.3"/>
    </reaction>
</comment>
<feature type="modified residue" description="4-aspartylphosphate" evidence="6">
    <location>
        <position position="908"/>
    </location>
</feature>
<feature type="transmembrane region" description="Helical" evidence="8">
    <location>
        <begin position="366"/>
        <end position="385"/>
    </location>
</feature>
<evidence type="ECO:0000256" key="1">
    <source>
        <dbReference type="ARBA" id="ARBA00000085"/>
    </source>
</evidence>
<dbReference type="CDD" id="cd17546">
    <property type="entry name" value="REC_hyHK_CKI1_RcsC-like"/>
    <property type="match status" value="1"/>
</dbReference>
<dbReference type="Gene3D" id="1.10.287.130">
    <property type="match status" value="1"/>
</dbReference>
<keyword evidence="8" id="KW-0472">Membrane</keyword>
<feature type="transmembrane region" description="Helical" evidence="8">
    <location>
        <begin position="405"/>
        <end position="428"/>
    </location>
</feature>
<dbReference type="InterPro" id="IPR001789">
    <property type="entry name" value="Sig_transdc_resp-reg_receiver"/>
</dbReference>
<dbReference type="PRINTS" id="PR00344">
    <property type="entry name" value="BCTRLSENSOR"/>
</dbReference>
<keyword evidence="8" id="KW-0812">Transmembrane</keyword>
<dbReference type="SMART" id="SM00388">
    <property type="entry name" value="HisKA"/>
    <property type="match status" value="1"/>
</dbReference>
<dbReference type="InterPro" id="IPR003594">
    <property type="entry name" value="HATPase_dom"/>
</dbReference>
<dbReference type="SUPFAM" id="SSF52172">
    <property type="entry name" value="CheY-like"/>
    <property type="match status" value="1"/>
</dbReference>
<keyword evidence="12" id="KW-1185">Reference proteome</keyword>
<dbReference type="GO" id="GO:0000155">
    <property type="term" value="F:phosphorelay sensor kinase activity"/>
    <property type="evidence" value="ECO:0007669"/>
    <property type="project" value="InterPro"/>
</dbReference>
<evidence type="ECO:0000256" key="6">
    <source>
        <dbReference type="PROSITE-ProRule" id="PRU00169"/>
    </source>
</evidence>
<dbReference type="GO" id="GO:0005886">
    <property type="term" value="C:plasma membrane"/>
    <property type="evidence" value="ECO:0007669"/>
    <property type="project" value="TreeGrafter"/>
</dbReference>
<reference evidence="11" key="1">
    <citation type="submission" date="2019-07" db="EMBL/GenBank/DDBJ databases">
        <title>Hyphodiscus hymeniophilus genome sequencing and assembly.</title>
        <authorList>
            <person name="Kramer G."/>
            <person name="Nodwell J."/>
        </authorList>
    </citation>
    <scope>NUCLEOTIDE SEQUENCE</scope>
    <source>
        <strain evidence="11">ATCC 34498</strain>
    </source>
</reference>
<dbReference type="InterPro" id="IPR036097">
    <property type="entry name" value="HisK_dim/P_sf"/>
</dbReference>
<dbReference type="SMART" id="SM00448">
    <property type="entry name" value="REC"/>
    <property type="match status" value="1"/>
</dbReference>
<dbReference type="PROSITE" id="PS50110">
    <property type="entry name" value="RESPONSE_REGULATORY"/>
    <property type="match status" value="1"/>
</dbReference>
<feature type="transmembrane region" description="Helical" evidence="8">
    <location>
        <begin position="94"/>
        <end position="116"/>
    </location>
</feature>
<proteinExistence type="predicted"/>
<dbReference type="Pfam" id="PF00512">
    <property type="entry name" value="HisKA"/>
    <property type="match status" value="1"/>
</dbReference>
<dbReference type="SUPFAM" id="SSF47384">
    <property type="entry name" value="Homodimeric domain of signal transducing histidine kinase"/>
    <property type="match status" value="1"/>
</dbReference>
<feature type="domain" description="Response regulatory" evidence="10">
    <location>
        <begin position="857"/>
        <end position="979"/>
    </location>
</feature>
<feature type="domain" description="Histidine kinase" evidence="9">
    <location>
        <begin position="472"/>
        <end position="696"/>
    </location>
</feature>
<dbReference type="InterPro" id="IPR004358">
    <property type="entry name" value="Sig_transdc_His_kin-like_C"/>
</dbReference>
<feature type="transmembrane region" description="Helical" evidence="8">
    <location>
        <begin position="20"/>
        <end position="43"/>
    </location>
</feature>
<dbReference type="Pfam" id="PF02518">
    <property type="entry name" value="HATPase_c"/>
    <property type="match status" value="1"/>
</dbReference>
<dbReference type="Pfam" id="PF03707">
    <property type="entry name" value="MHYT"/>
    <property type="match status" value="3"/>
</dbReference>
<evidence type="ECO:0000256" key="3">
    <source>
        <dbReference type="ARBA" id="ARBA00022553"/>
    </source>
</evidence>